<sequence length="108" mass="11757">MYGATTANPTANPLISLLPMVVVLGFFYLFVIRPQQKRDKEVQAMRAALKPGDSVITIAGTMGKILQVKDDIVVIEVGTLKNQIEILKSSVATISKKKDVKDAKVDTI</sequence>
<evidence type="ECO:0000256" key="1">
    <source>
        <dbReference type="ARBA" id="ARBA00004162"/>
    </source>
</evidence>
<comment type="similarity">
    <text evidence="2">Belongs to the YajC family.</text>
</comment>
<dbReference type="PRINTS" id="PR01853">
    <property type="entry name" value="YAJCTRNLCASE"/>
</dbReference>
<dbReference type="InterPro" id="IPR003849">
    <property type="entry name" value="Preprotein_translocase_YajC"/>
</dbReference>
<feature type="transmembrane region" description="Helical" evidence="10">
    <location>
        <begin position="12"/>
        <end position="31"/>
    </location>
</feature>
<evidence type="ECO:0000256" key="4">
    <source>
        <dbReference type="ARBA" id="ARBA00022475"/>
    </source>
</evidence>
<dbReference type="GO" id="GO:0005886">
    <property type="term" value="C:plasma membrane"/>
    <property type="evidence" value="ECO:0007669"/>
    <property type="project" value="UniProtKB-SubCell"/>
</dbReference>
<dbReference type="AlphaFoldDB" id="A0A2U1E2H2"/>
<keyword evidence="4" id="KW-1003">Cell membrane</keyword>
<dbReference type="EMBL" id="QEKV01000006">
    <property type="protein sequence ID" value="PVY94148.1"/>
    <property type="molecule type" value="Genomic_DNA"/>
</dbReference>
<dbReference type="RefSeq" id="WP_116480225.1">
    <property type="nucleotide sequence ID" value="NZ_QEKV01000006.1"/>
</dbReference>
<keyword evidence="7 10" id="KW-1133">Transmembrane helix</keyword>
<comment type="subcellular location">
    <subcellularLocation>
        <location evidence="1">Cell membrane</location>
        <topology evidence="1">Single-pass membrane protein</topology>
    </subcellularLocation>
</comment>
<evidence type="ECO:0000256" key="6">
    <source>
        <dbReference type="ARBA" id="ARBA00022927"/>
    </source>
</evidence>
<dbReference type="GO" id="GO:0015031">
    <property type="term" value="P:protein transport"/>
    <property type="evidence" value="ECO:0007669"/>
    <property type="project" value="UniProtKB-KW"/>
</dbReference>
<dbReference type="NCBIfam" id="TIGR00739">
    <property type="entry name" value="yajC"/>
    <property type="match status" value="1"/>
</dbReference>
<dbReference type="Proteomes" id="UP000245793">
    <property type="component" value="Unassembled WGS sequence"/>
</dbReference>
<dbReference type="PANTHER" id="PTHR33909">
    <property type="entry name" value="SEC TRANSLOCON ACCESSORY COMPLEX SUBUNIT YAJC"/>
    <property type="match status" value="1"/>
</dbReference>
<evidence type="ECO:0000313" key="11">
    <source>
        <dbReference type="EMBL" id="PVY94148.1"/>
    </source>
</evidence>
<evidence type="ECO:0000256" key="5">
    <source>
        <dbReference type="ARBA" id="ARBA00022692"/>
    </source>
</evidence>
<proteinExistence type="inferred from homology"/>
<organism evidence="11 12">
    <name type="scientific">Ezakiella coagulans</name>
    <dbReference type="NCBI Taxonomy" id="46507"/>
    <lineage>
        <taxon>Bacteria</taxon>
        <taxon>Bacillati</taxon>
        <taxon>Bacillota</taxon>
        <taxon>Tissierellia</taxon>
        <taxon>Ezakiella</taxon>
    </lineage>
</organism>
<dbReference type="SMART" id="SM01323">
    <property type="entry name" value="YajC"/>
    <property type="match status" value="1"/>
</dbReference>
<keyword evidence="8" id="KW-0811">Translocation</keyword>
<keyword evidence="6" id="KW-0653">Protein transport</keyword>
<dbReference type="Pfam" id="PF02699">
    <property type="entry name" value="YajC"/>
    <property type="match status" value="1"/>
</dbReference>
<evidence type="ECO:0000256" key="2">
    <source>
        <dbReference type="ARBA" id="ARBA00006742"/>
    </source>
</evidence>
<evidence type="ECO:0000256" key="3">
    <source>
        <dbReference type="ARBA" id="ARBA00022448"/>
    </source>
</evidence>
<keyword evidence="3" id="KW-0813">Transport</keyword>
<evidence type="ECO:0000256" key="8">
    <source>
        <dbReference type="ARBA" id="ARBA00023010"/>
    </source>
</evidence>
<keyword evidence="9 10" id="KW-0472">Membrane</keyword>
<evidence type="ECO:0000256" key="9">
    <source>
        <dbReference type="ARBA" id="ARBA00023136"/>
    </source>
</evidence>
<comment type="caution">
    <text evidence="11">The sequence shown here is derived from an EMBL/GenBank/DDBJ whole genome shotgun (WGS) entry which is preliminary data.</text>
</comment>
<dbReference type="PANTHER" id="PTHR33909:SF1">
    <property type="entry name" value="SEC TRANSLOCON ACCESSORY COMPLEX SUBUNIT YAJC"/>
    <property type="match status" value="1"/>
</dbReference>
<keyword evidence="12" id="KW-1185">Reference proteome</keyword>
<evidence type="ECO:0000256" key="10">
    <source>
        <dbReference type="SAM" id="Phobius"/>
    </source>
</evidence>
<reference evidence="11 12" key="1">
    <citation type="submission" date="2018-04" db="EMBL/GenBank/DDBJ databases">
        <title>Genomic Encyclopedia of Type Strains, Phase IV (KMG-IV): sequencing the most valuable type-strain genomes for metagenomic binning, comparative biology and taxonomic classification.</title>
        <authorList>
            <person name="Goeker M."/>
        </authorList>
    </citation>
    <scope>NUCLEOTIDE SEQUENCE [LARGE SCALE GENOMIC DNA]</scope>
    <source>
        <strain evidence="11 12">DSM 20705</strain>
    </source>
</reference>
<gene>
    <name evidence="11" type="ORF">C7381_10620</name>
</gene>
<name>A0A2U1E2H2_9FIRM</name>
<evidence type="ECO:0000313" key="12">
    <source>
        <dbReference type="Proteomes" id="UP000245793"/>
    </source>
</evidence>
<evidence type="ECO:0000256" key="7">
    <source>
        <dbReference type="ARBA" id="ARBA00022989"/>
    </source>
</evidence>
<keyword evidence="5 10" id="KW-0812">Transmembrane</keyword>
<protein>
    <submittedName>
        <fullName evidence="11">Preprotein translocase subunit YajC</fullName>
    </submittedName>
</protein>
<accession>A0A2U1E2H2</accession>